<feature type="chain" id="PRO_5041240439" evidence="2">
    <location>
        <begin position="21"/>
        <end position="742"/>
    </location>
</feature>
<dbReference type="AlphaFoldDB" id="A0AA39CJW3"/>
<feature type="compositionally biased region" description="Low complexity" evidence="1">
    <location>
        <begin position="430"/>
        <end position="443"/>
    </location>
</feature>
<feature type="signal peptide" evidence="2">
    <location>
        <begin position="1"/>
        <end position="20"/>
    </location>
</feature>
<organism evidence="3 4">
    <name type="scientific">Cladophialophora chaetospira</name>
    <dbReference type="NCBI Taxonomy" id="386627"/>
    <lineage>
        <taxon>Eukaryota</taxon>
        <taxon>Fungi</taxon>
        <taxon>Dikarya</taxon>
        <taxon>Ascomycota</taxon>
        <taxon>Pezizomycotina</taxon>
        <taxon>Eurotiomycetes</taxon>
        <taxon>Chaetothyriomycetidae</taxon>
        <taxon>Chaetothyriales</taxon>
        <taxon>Herpotrichiellaceae</taxon>
        <taxon>Cladophialophora</taxon>
    </lineage>
</organism>
<evidence type="ECO:0000256" key="2">
    <source>
        <dbReference type="SAM" id="SignalP"/>
    </source>
</evidence>
<protein>
    <submittedName>
        <fullName evidence="3">Uncharacterized protein</fullName>
    </submittedName>
</protein>
<dbReference type="EMBL" id="JAPDRK010000007">
    <property type="protein sequence ID" value="KAJ9610648.1"/>
    <property type="molecule type" value="Genomic_DNA"/>
</dbReference>
<evidence type="ECO:0000313" key="4">
    <source>
        <dbReference type="Proteomes" id="UP001172673"/>
    </source>
</evidence>
<feature type="region of interest" description="Disordered" evidence="1">
    <location>
        <begin position="430"/>
        <end position="454"/>
    </location>
</feature>
<accession>A0AA39CJW3</accession>
<name>A0AA39CJW3_9EURO</name>
<sequence>MRAAILLSGMVAGLSTVVTAFPPFVPHHDHSAVACFSATPHGLPESTALSGIPSFVPHHSRSSIAPVDATRRGKPSYTALPRDAPNDNHTVKPTWTTTESTWDWESKLSDFDASLPLMTIPSPTQTEVWPGHAPPSFPFSVPSTLNTSGFTKHGWKYFNFSGPYEYSTSVPISTSNFPSGFPVTGAPSSRSVVTDTFGASDFTSQSTSTFTEVQTVIVTVTPLSVEQTSTTTDSAVLSESSVSAQASFTSTVTQITTVTNDSLPGSLPSSSVDLPSLTKTPDASIQITAPNPLSSDLSRASGFGSATSGSATLSIPSPSFLNSKVSSVSVLPVQSVLSQVNSVLGNISSILATKTTDTFSPASTFTSTSFSVPAETETQTVTPLPEGGPTPFFSLTDSVSGTTILPSTSVDSSALISSEINSIISALTPSSSSDAAVSSSSLAVPTPMSNKTDTPSSIVAATQFSAETSSAVPATESLSLPVYTVTKSPLPLTSSTSSTVGVDNLKARVPTTLATSTLPSHFPHISVQTCSTCSWKAVSDWTPTWPHQTLRPSSNPLADRSSFIVPSVPSGFHSGVTITISARSAATSTDDPFGSVLASISSVLAAGTPVESVISEVNSIISVPATSTDHWTIPSTMTRLPKPKYTNRSANPDTNWIIPSTMTRLPKPKFTDRSANPNMKLRDEAATPTDDGSVCPCTIYPGDDDKVCRRDCDCCMDWGSEVSAHPAADSNRVLPCAAPLCW</sequence>
<keyword evidence="4" id="KW-1185">Reference proteome</keyword>
<reference evidence="3" key="1">
    <citation type="submission" date="2022-10" db="EMBL/GenBank/DDBJ databases">
        <title>Culturing micro-colonial fungi from biological soil crusts in the Mojave desert and describing Neophaeococcomyces mojavensis, and introducing the new genera and species Taxawa tesnikishii.</title>
        <authorList>
            <person name="Kurbessoian T."/>
            <person name="Stajich J.E."/>
        </authorList>
    </citation>
    <scope>NUCLEOTIDE SEQUENCE</scope>
    <source>
        <strain evidence="3">TK_41</strain>
    </source>
</reference>
<dbReference type="Proteomes" id="UP001172673">
    <property type="component" value="Unassembled WGS sequence"/>
</dbReference>
<evidence type="ECO:0000256" key="1">
    <source>
        <dbReference type="SAM" id="MobiDB-lite"/>
    </source>
</evidence>
<comment type="caution">
    <text evidence="3">The sequence shown here is derived from an EMBL/GenBank/DDBJ whole genome shotgun (WGS) entry which is preliminary data.</text>
</comment>
<keyword evidence="2" id="KW-0732">Signal</keyword>
<evidence type="ECO:0000313" key="3">
    <source>
        <dbReference type="EMBL" id="KAJ9610648.1"/>
    </source>
</evidence>
<proteinExistence type="predicted"/>
<feature type="region of interest" description="Disordered" evidence="1">
    <location>
        <begin position="69"/>
        <end position="89"/>
    </location>
</feature>
<gene>
    <name evidence="3" type="ORF">H2200_005425</name>
</gene>